<name>A0AAE3WGZ6_9RHOB</name>
<accession>A0AAE3WGZ6</accession>
<evidence type="ECO:0000313" key="2">
    <source>
        <dbReference type="Proteomes" id="UP001226762"/>
    </source>
</evidence>
<dbReference type="Proteomes" id="UP001226762">
    <property type="component" value="Unassembled WGS sequence"/>
</dbReference>
<dbReference type="Gene3D" id="3.40.50.300">
    <property type="entry name" value="P-loop containing nucleotide triphosphate hydrolases"/>
    <property type="match status" value="1"/>
</dbReference>
<protein>
    <submittedName>
        <fullName evidence="1">Sulfotransferase</fullName>
    </submittedName>
</protein>
<comment type="caution">
    <text evidence="1">The sequence shown here is derived from an EMBL/GenBank/DDBJ whole genome shotgun (WGS) entry which is preliminary data.</text>
</comment>
<gene>
    <name evidence="1" type="ORF">NO357_17095</name>
</gene>
<dbReference type="SUPFAM" id="SSF52540">
    <property type="entry name" value="P-loop containing nucleoside triphosphate hydrolases"/>
    <property type="match status" value="1"/>
</dbReference>
<reference evidence="1" key="2">
    <citation type="submission" date="2023-02" db="EMBL/GenBank/DDBJ databases">
        <title>'Rhodoalgimonas zhirmunskyi' gen. nov., isolated from a red alga.</title>
        <authorList>
            <person name="Nedashkovskaya O.I."/>
            <person name="Otstavnykh N.Y."/>
            <person name="Bystritskaya E.P."/>
            <person name="Balabanova L.A."/>
            <person name="Isaeva M.P."/>
        </authorList>
    </citation>
    <scope>NUCLEOTIDE SEQUENCE</scope>
    <source>
        <strain evidence="1">KCTC 52189</strain>
    </source>
</reference>
<dbReference type="RefSeq" id="WP_306736924.1">
    <property type="nucleotide sequence ID" value="NZ_JANHAX010000006.1"/>
</dbReference>
<keyword evidence="2" id="KW-1185">Reference proteome</keyword>
<dbReference type="Pfam" id="PF13469">
    <property type="entry name" value="Sulfotransfer_3"/>
    <property type="match status" value="1"/>
</dbReference>
<dbReference type="AlphaFoldDB" id="A0AAE3WGZ6"/>
<dbReference type="InterPro" id="IPR027417">
    <property type="entry name" value="P-loop_NTPase"/>
</dbReference>
<dbReference type="EMBL" id="JANHAX010000006">
    <property type="protein sequence ID" value="MDQ2091622.1"/>
    <property type="molecule type" value="Genomic_DNA"/>
</dbReference>
<evidence type="ECO:0000313" key="1">
    <source>
        <dbReference type="EMBL" id="MDQ2091622.1"/>
    </source>
</evidence>
<organism evidence="1 2">
    <name type="scientific">Marimonas arenosa</name>
    <dbReference type="NCBI Taxonomy" id="1795305"/>
    <lineage>
        <taxon>Bacteria</taxon>
        <taxon>Pseudomonadati</taxon>
        <taxon>Pseudomonadota</taxon>
        <taxon>Alphaproteobacteria</taxon>
        <taxon>Rhodobacterales</taxon>
        <taxon>Paracoccaceae</taxon>
        <taxon>Marimonas</taxon>
    </lineage>
</organism>
<proteinExistence type="predicted"/>
<sequence length="294" mass="32797">MADRTVTLRRYPELEGKTFLICVGAAKCGTSWLHHYLGALPGVVVSPLKELHFFNARFAGNALGDTDAFALSRLAFHLDQTGEAVANLRQRPTFQASVDRVQMIYDDNAYFGHFSRLCTGRTRCLCDITPAYSVIGPEGFAYMKAFCASQGVRLRILFLMRDPVDRYWSQLRHLQQMNPANDIANTWPKALDSAALTARADYRGVVSALDQIFPSADLLYLFYETLFDAAALHRLCAFAGASFSPGKPTEPRNETTVKLPLPEAARDALTRRLAPQYAFCRERFGDAVPKLWSG</sequence>
<reference evidence="1" key="1">
    <citation type="submission" date="2022-07" db="EMBL/GenBank/DDBJ databases">
        <authorList>
            <person name="Otstavnykh N."/>
            <person name="Isaeva M."/>
            <person name="Bystritskaya E."/>
        </authorList>
    </citation>
    <scope>NUCLEOTIDE SEQUENCE</scope>
    <source>
        <strain evidence="1">KCTC 52189</strain>
    </source>
</reference>